<reference evidence="1" key="1">
    <citation type="submission" date="2019-11" db="EMBL/GenBank/DDBJ databases">
        <title>Characterization of Clostridium perfringens isolates from swine manure treated agricultural soils.</title>
        <authorList>
            <person name="Wushke S.T."/>
        </authorList>
    </citation>
    <scope>NUCLEOTIDE SEQUENCE</scope>
    <source>
        <strain evidence="1">V2</strain>
    </source>
</reference>
<organism evidence="1 2">
    <name type="scientific">Clostridium perfringens</name>
    <dbReference type="NCBI Taxonomy" id="1502"/>
    <lineage>
        <taxon>Bacteria</taxon>
        <taxon>Bacillati</taxon>
        <taxon>Bacillota</taxon>
        <taxon>Clostridia</taxon>
        <taxon>Eubacteriales</taxon>
        <taxon>Clostridiaceae</taxon>
        <taxon>Clostridium</taxon>
    </lineage>
</organism>
<accession>A0AAW9ISC6</accession>
<evidence type="ECO:0000313" key="2">
    <source>
        <dbReference type="Proteomes" id="UP001292368"/>
    </source>
</evidence>
<feature type="non-terminal residue" evidence="1">
    <location>
        <position position="118"/>
    </location>
</feature>
<evidence type="ECO:0000313" key="1">
    <source>
        <dbReference type="EMBL" id="MDZ5010990.1"/>
    </source>
</evidence>
<sequence>MIVVIVMAIIFTTGTTILAVTANDYKMRINESKKLQNLYEADSGLDIVENIIIKTSQEAIKYADNEVKKEFTNTKEEDRRKENLNKLFKEKFYEFLSKKETLNLKGNPKEVYILEYLI</sequence>
<proteinExistence type="predicted"/>
<dbReference type="EMBL" id="WNVM01001028">
    <property type="protein sequence ID" value="MDZ5010990.1"/>
    <property type="molecule type" value="Genomic_DNA"/>
</dbReference>
<dbReference type="Proteomes" id="UP001292368">
    <property type="component" value="Unassembled WGS sequence"/>
</dbReference>
<gene>
    <name evidence="1" type="ORF">GNF77_19255</name>
</gene>
<dbReference type="AlphaFoldDB" id="A0AAW9ISC6"/>
<name>A0AAW9ISC6_CLOPF</name>
<comment type="caution">
    <text evidence="1">The sequence shown here is derived from an EMBL/GenBank/DDBJ whole genome shotgun (WGS) entry which is preliminary data.</text>
</comment>
<protein>
    <submittedName>
        <fullName evidence="1">Uncharacterized protein</fullName>
    </submittedName>
</protein>